<name>A0A2Z7A895_9LAMI</name>
<dbReference type="Pfam" id="PF02841">
    <property type="entry name" value="GBP_C"/>
    <property type="match status" value="1"/>
</dbReference>
<dbReference type="InterPro" id="IPR036543">
    <property type="entry name" value="Guanylate-bd_C_sf"/>
</dbReference>
<dbReference type="Gene3D" id="3.40.50.300">
    <property type="entry name" value="P-loop containing nucleotide triphosphate hydrolases"/>
    <property type="match status" value="2"/>
</dbReference>
<evidence type="ECO:0000259" key="7">
    <source>
        <dbReference type="PROSITE" id="PS51715"/>
    </source>
</evidence>
<dbReference type="GO" id="GO:0003924">
    <property type="term" value="F:GTPase activity"/>
    <property type="evidence" value="ECO:0007669"/>
    <property type="project" value="InterPro"/>
</dbReference>
<dbReference type="AlphaFoldDB" id="A0A2Z7A895"/>
<feature type="domain" description="GB1/RHD3-type G" evidence="7">
    <location>
        <begin position="57"/>
        <end position="156"/>
    </location>
</feature>
<sequence length="575" mass="65902">MLVFNVAAVLSFFVALFASGSFGIENFRQAFPIIEPNPGHTKLRLSREGLEAIERISTPIAAVAVIGPYRSGKSFLLNQLLSLSCYEGFGVGHMRDTKTKGIWVWGTPVEMDIDGVKTSVIYLDTEGFESVGKSNVYDDRIFALATVMSSVLVYNLPETGEDVAFEPAKLLWLIQRDFLQGKSVQEMVHEALQRVPNTDGDKNIDQVNRIRDSLAIMGGNSTAFSLPQPHLRRTKLCDMKDDELDPIYVKRREQLKEVVSSIIRPKIVQGKPLNGKEFVSFLEQILEAINKGEIPSTGSLVEFFNKGILERCLKLYQQRMSYLGLPTSEELLQQGHEGSMKVAMKAFDEQHFGRHHAKRSAEKLVEEIEEVHKNFIMSNEYQSSKLCEALYTRCEDKMDQLQVLRLPSMAKFNAGFLQCNQSFDRECVGPSKSSYELRMMKMLGKSKSLFIKEYNHRLFNWLVAFALVMVVVGRFIIKFILVEIGAWIMFIFLETYTRLFWSAESLYYNPVWHVIVGTWETLVYSPILDLDRWAIPLVVIAALLVLYWRCYGKRKHNSRWMLPVYNNQKDSRRSE</sequence>
<feature type="signal peptide" evidence="6">
    <location>
        <begin position="1"/>
        <end position="23"/>
    </location>
</feature>
<keyword evidence="5" id="KW-0812">Transmembrane</keyword>
<keyword evidence="9" id="KW-1185">Reference proteome</keyword>
<dbReference type="PROSITE" id="PS51715">
    <property type="entry name" value="G_GB1_RHD3"/>
    <property type="match status" value="1"/>
</dbReference>
<dbReference type="InterPro" id="IPR027417">
    <property type="entry name" value="P-loop_NTPase"/>
</dbReference>
<keyword evidence="5" id="KW-0472">Membrane</keyword>
<keyword evidence="5" id="KW-1133">Transmembrane helix</keyword>
<accession>A0A2Z7A895</accession>
<dbReference type="SUPFAM" id="SSF48340">
    <property type="entry name" value="Interferon-induced guanylate-binding protein 1 (GBP1), C-terminal domain"/>
    <property type="match status" value="1"/>
</dbReference>
<dbReference type="Proteomes" id="UP000250235">
    <property type="component" value="Unassembled WGS sequence"/>
</dbReference>
<evidence type="ECO:0000256" key="3">
    <source>
        <dbReference type="ARBA" id="ARBA00023134"/>
    </source>
</evidence>
<dbReference type="InterPro" id="IPR015894">
    <property type="entry name" value="Guanylate-bd_N"/>
</dbReference>
<gene>
    <name evidence="8" type="ORF">F511_34293</name>
</gene>
<dbReference type="FunFam" id="1.20.1000.10:FF:000002">
    <property type="entry name" value="Guanylate-binding family protein"/>
    <property type="match status" value="1"/>
</dbReference>
<keyword evidence="1" id="KW-0547">Nucleotide-binding</keyword>
<evidence type="ECO:0000313" key="9">
    <source>
        <dbReference type="Proteomes" id="UP000250235"/>
    </source>
</evidence>
<evidence type="ECO:0000256" key="2">
    <source>
        <dbReference type="ARBA" id="ARBA00022801"/>
    </source>
</evidence>
<dbReference type="Pfam" id="PF02263">
    <property type="entry name" value="GBP"/>
    <property type="match status" value="1"/>
</dbReference>
<dbReference type="FunFam" id="3.40.50.300:FF:003617">
    <property type="entry name" value="Guanylate-binding family protein"/>
    <property type="match status" value="1"/>
</dbReference>
<evidence type="ECO:0000256" key="6">
    <source>
        <dbReference type="SAM" id="SignalP"/>
    </source>
</evidence>
<dbReference type="OrthoDB" id="7788754at2759"/>
<dbReference type="Gene3D" id="1.20.1000.10">
    <property type="entry name" value="Guanylate-binding protein, C-terminal domain"/>
    <property type="match status" value="1"/>
</dbReference>
<proteinExistence type="inferred from homology"/>
<comment type="similarity">
    <text evidence="4">Belongs to the TRAFAC class dynamin-like GTPase superfamily. GB1/RHD3 GTPase family.</text>
</comment>
<keyword evidence="3" id="KW-0342">GTP-binding</keyword>
<evidence type="ECO:0000256" key="1">
    <source>
        <dbReference type="ARBA" id="ARBA00022741"/>
    </source>
</evidence>
<evidence type="ECO:0000313" key="8">
    <source>
        <dbReference type="EMBL" id="KZV17043.1"/>
    </source>
</evidence>
<dbReference type="GO" id="GO:0005525">
    <property type="term" value="F:GTP binding"/>
    <property type="evidence" value="ECO:0007669"/>
    <property type="project" value="UniProtKB-KW"/>
</dbReference>
<feature type="transmembrane region" description="Helical" evidence="5">
    <location>
        <begin position="458"/>
        <end position="477"/>
    </location>
</feature>
<evidence type="ECO:0000256" key="5">
    <source>
        <dbReference type="SAM" id="Phobius"/>
    </source>
</evidence>
<protein>
    <submittedName>
        <fullName evidence="8">Guanylate-binding protein 4</fullName>
    </submittedName>
</protein>
<reference evidence="8 9" key="1">
    <citation type="journal article" date="2015" name="Proc. Natl. Acad. Sci. U.S.A.">
        <title>The resurrection genome of Boea hygrometrica: A blueprint for survival of dehydration.</title>
        <authorList>
            <person name="Xiao L."/>
            <person name="Yang G."/>
            <person name="Zhang L."/>
            <person name="Yang X."/>
            <person name="Zhao S."/>
            <person name="Ji Z."/>
            <person name="Zhou Q."/>
            <person name="Hu M."/>
            <person name="Wang Y."/>
            <person name="Chen M."/>
            <person name="Xu Y."/>
            <person name="Jin H."/>
            <person name="Xiao X."/>
            <person name="Hu G."/>
            <person name="Bao F."/>
            <person name="Hu Y."/>
            <person name="Wan P."/>
            <person name="Li L."/>
            <person name="Deng X."/>
            <person name="Kuang T."/>
            <person name="Xiang C."/>
            <person name="Zhu J.K."/>
            <person name="Oliver M.J."/>
            <person name="He Y."/>
        </authorList>
    </citation>
    <scope>NUCLEOTIDE SEQUENCE [LARGE SCALE GENOMIC DNA]</scope>
    <source>
        <strain evidence="9">cv. XS01</strain>
    </source>
</reference>
<keyword evidence="2" id="KW-0378">Hydrolase</keyword>
<keyword evidence="6" id="KW-0732">Signal</keyword>
<feature type="transmembrane region" description="Helical" evidence="5">
    <location>
        <begin position="484"/>
        <end position="501"/>
    </location>
</feature>
<dbReference type="InterPro" id="IPR003191">
    <property type="entry name" value="Guanylate-bd/ATL_C"/>
</dbReference>
<evidence type="ECO:0000256" key="4">
    <source>
        <dbReference type="PROSITE-ProRule" id="PRU01052"/>
    </source>
</evidence>
<feature type="chain" id="PRO_5016362887" evidence="6">
    <location>
        <begin position="24"/>
        <end position="575"/>
    </location>
</feature>
<dbReference type="SUPFAM" id="SSF52540">
    <property type="entry name" value="P-loop containing nucleoside triphosphate hydrolases"/>
    <property type="match status" value="1"/>
</dbReference>
<dbReference type="InterPro" id="IPR030386">
    <property type="entry name" value="G_GB1_RHD3_dom"/>
</dbReference>
<dbReference type="EMBL" id="KV018467">
    <property type="protein sequence ID" value="KZV17043.1"/>
    <property type="molecule type" value="Genomic_DNA"/>
</dbReference>
<dbReference type="PANTHER" id="PTHR10751">
    <property type="entry name" value="GUANYLATE BINDING PROTEIN"/>
    <property type="match status" value="1"/>
</dbReference>
<organism evidence="8 9">
    <name type="scientific">Dorcoceras hygrometricum</name>
    <dbReference type="NCBI Taxonomy" id="472368"/>
    <lineage>
        <taxon>Eukaryota</taxon>
        <taxon>Viridiplantae</taxon>
        <taxon>Streptophyta</taxon>
        <taxon>Embryophyta</taxon>
        <taxon>Tracheophyta</taxon>
        <taxon>Spermatophyta</taxon>
        <taxon>Magnoliopsida</taxon>
        <taxon>eudicotyledons</taxon>
        <taxon>Gunneridae</taxon>
        <taxon>Pentapetalae</taxon>
        <taxon>asterids</taxon>
        <taxon>lamiids</taxon>
        <taxon>Lamiales</taxon>
        <taxon>Gesneriaceae</taxon>
        <taxon>Didymocarpoideae</taxon>
        <taxon>Trichosporeae</taxon>
        <taxon>Loxocarpinae</taxon>
        <taxon>Dorcoceras</taxon>
    </lineage>
</organism>
<feature type="transmembrane region" description="Helical" evidence="5">
    <location>
        <begin position="533"/>
        <end position="551"/>
    </location>
</feature>
<dbReference type="CDD" id="cd01851">
    <property type="entry name" value="GBP"/>
    <property type="match status" value="1"/>
</dbReference>